<reference evidence="3" key="1">
    <citation type="submission" date="2017-04" db="EMBL/GenBank/DDBJ databases">
        <title>Function of individual gut microbiota members based on whole genome sequencing of pure cultures obtained from chicken caecum.</title>
        <authorList>
            <person name="Medvecky M."/>
            <person name="Cejkova D."/>
            <person name="Polansky O."/>
            <person name="Karasova D."/>
            <person name="Kubasova T."/>
            <person name="Cizek A."/>
            <person name="Rychlik I."/>
        </authorList>
    </citation>
    <scope>NUCLEOTIDE SEQUENCE [LARGE SCALE GENOMIC DNA]</scope>
    <source>
        <strain evidence="3">An149</strain>
    </source>
</reference>
<sequence length="280" mass="31169">MKQGKVILFDIIVGAIVCLMCISFSAKDMIVQTVNEGAIGHAVAIRIMDVVDEAFPDTSIDTLVDIQEALGNSEALDTITGKYIDAMSDAISNNQVPQYPDISNDLVTLANETINTIENHLNIEISKSQQQVILSQLLEKSQDIESSIQTYTDSLINTSYLPDVQSMLMKMYQFITSWIFRFILLIVLIISVYLVIVSWKQSLNKIMMHLGIPVFVVGIVVAWIIPSIAQSIGFELTNHFLGRTMYINTGMMQIIGMIVLVTGIALILVSKVVQRHKQRS</sequence>
<name>A0A1Y4QE62_9FIRM</name>
<protein>
    <submittedName>
        <fullName evidence="2">Uncharacterized protein</fullName>
    </submittedName>
</protein>
<dbReference type="Proteomes" id="UP000196258">
    <property type="component" value="Unassembled WGS sequence"/>
</dbReference>
<feature type="transmembrane region" description="Helical" evidence="1">
    <location>
        <begin position="7"/>
        <end position="26"/>
    </location>
</feature>
<keyword evidence="1" id="KW-0472">Membrane</keyword>
<evidence type="ECO:0000256" key="1">
    <source>
        <dbReference type="SAM" id="Phobius"/>
    </source>
</evidence>
<accession>A0A1Y4QE62</accession>
<evidence type="ECO:0000313" key="2">
    <source>
        <dbReference type="EMBL" id="OUQ03331.1"/>
    </source>
</evidence>
<proteinExistence type="predicted"/>
<organism evidence="2 3">
    <name type="scientific">Thomasclavelia spiroformis</name>
    <dbReference type="NCBI Taxonomy" id="29348"/>
    <lineage>
        <taxon>Bacteria</taxon>
        <taxon>Bacillati</taxon>
        <taxon>Bacillota</taxon>
        <taxon>Erysipelotrichia</taxon>
        <taxon>Erysipelotrichales</taxon>
        <taxon>Coprobacillaceae</taxon>
        <taxon>Thomasclavelia</taxon>
    </lineage>
</organism>
<evidence type="ECO:0000313" key="3">
    <source>
        <dbReference type="Proteomes" id="UP000196258"/>
    </source>
</evidence>
<dbReference type="EMBL" id="NFLB01000021">
    <property type="protein sequence ID" value="OUQ03331.1"/>
    <property type="molecule type" value="Genomic_DNA"/>
</dbReference>
<feature type="transmembrane region" description="Helical" evidence="1">
    <location>
        <begin position="206"/>
        <end position="225"/>
    </location>
</feature>
<keyword evidence="1" id="KW-1133">Transmembrane helix</keyword>
<comment type="caution">
    <text evidence="2">The sequence shown here is derived from an EMBL/GenBank/DDBJ whole genome shotgun (WGS) entry which is preliminary data.</text>
</comment>
<feature type="transmembrane region" description="Helical" evidence="1">
    <location>
        <begin position="178"/>
        <end position="199"/>
    </location>
</feature>
<feature type="transmembrane region" description="Helical" evidence="1">
    <location>
        <begin position="245"/>
        <end position="269"/>
    </location>
</feature>
<gene>
    <name evidence="2" type="ORF">B5E91_12870</name>
</gene>
<keyword evidence="1" id="KW-0812">Transmembrane</keyword>
<dbReference type="AlphaFoldDB" id="A0A1Y4QE62"/>